<dbReference type="AlphaFoldDB" id="A0A2T2NK90"/>
<dbReference type="Proteomes" id="UP000240883">
    <property type="component" value="Unassembled WGS sequence"/>
</dbReference>
<protein>
    <submittedName>
        <fullName evidence="1">Uncharacterized protein</fullName>
    </submittedName>
</protein>
<organism evidence="1 2">
    <name type="scientific">Corynespora cassiicola Philippines</name>
    <dbReference type="NCBI Taxonomy" id="1448308"/>
    <lineage>
        <taxon>Eukaryota</taxon>
        <taxon>Fungi</taxon>
        <taxon>Dikarya</taxon>
        <taxon>Ascomycota</taxon>
        <taxon>Pezizomycotina</taxon>
        <taxon>Dothideomycetes</taxon>
        <taxon>Pleosporomycetidae</taxon>
        <taxon>Pleosporales</taxon>
        <taxon>Corynesporascaceae</taxon>
        <taxon>Corynespora</taxon>
    </lineage>
</organism>
<evidence type="ECO:0000313" key="2">
    <source>
        <dbReference type="Proteomes" id="UP000240883"/>
    </source>
</evidence>
<name>A0A2T2NK90_CORCC</name>
<proteinExistence type="predicted"/>
<accession>A0A2T2NK90</accession>
<keyword evidence="2" id="KW-1185">Reference proteome</keyword>
<reference evidence="1 2" key="1">
    <citation type="journal article" date="2018" name="Front. Microbiol.">
        <title>Genome-Wide Analysis of Corynespora cassiicola Leaf Fall Disease Putative Effectors.</title>
        <authorList>
            <person name="Lopez D."/>
            <person name="Ribeiro S."/>
            <person name="Label P."/>
            <person name="Fumanal B."/>
            <person name="Venisse J.S."/>
            <person name="Kohler A."/>
            <person name="de Oliveira R.R."/>
            <person name="Labutti K."/>
            <person name="Lipzen A."/>
            <person name="Lail K."/>
            <person name="Bauer D."/>
            <person name="Ohm R.A."/>
            <person name="Barry K.W."/>
            <person name="Spatafora J."/>
            <person name="Grigoriev I.V."/>
            <person name="Martin F.M."/>
            <person name="Pujade-Renaud V."/>
        </authorList>
    </citation>
    <scope>NUCLEOTIDE SEQUENCE [LARGE SCALE GENOMIC DNA]</scope>
    <source>
        <strain evidence="1 2">Philippines</strain>
    </source>
</reference>
<dbReference type="EMBL" id="KZ678136">
    <property type="protein sequence ID" value="PSN65853.1"/>
    <property type="molecule type" value="Genomic_DNA"/>
</dbReference>
<evidence type="ECO:0000313" key="1">
    <source>
        <dbReference type="EMBL" id="PSN65853.1"/>
    </source>
</evidence>
<gene>
    <name evidence="1" type="ORF">BS50DRAFT_399191</name>
</gene>
<sequence length="167" mass="17778">MWAAARAKSRPRRGFADPVHCRLSRSSGLLAGVRRGEGSAALWAFSWVRVQGRMLSTAGLCYILLVPRRQRRHRPPITDCARLAAPAAAAARGPCVPLLPLTPVSMNPWNQRGVPWMAPDHAAARRGGAELTAPVSFVSGRMHAVRFACAVASGVEAICHRGAVAGA</sequence>